<organism evidence="3 4">
    <name type="scientific">Agromyces tardus</name>
    <dbReference type="NCBI Taxonomy" id="2583849"/>
    <lineage>
        <taxon>Bacteria</taxon>
        <taxon>Bacillati</taxon>
        <taxon>Actinomycetota</taxon>
        <taxon>Actinomycetes</taxon>
        <taxon>Micrococcales</taxon>
        <taxon>Microbacteriaceae</taxon>
        <taxon>Agromyces</taxon>
    </lineage>
</organism>
<comment type="caution">
    <text evidence="3">The sequence shown here is derived from an EMBL/GenBank/DDBJ whole genome shotgun (WGS) entry which is preliminary data.</text>
</comment>
<dbReference type="Proteomes" id="UP000275048">
    <property type="component" value="Unassembled WGS sequence"/>
</dbReference>
<dbReference type="SUPFAM" id="SSF54909">
    <property type="entry name" value="Dimeric alpha+beta barrel"/>
    <property type="match status" value="1"/>
</dbReference>
<dbReference type="InterPro" id="IPR011008">
    <property type="entry name" value="Dimeric_a/b-barrel"/>
</dbReference>
<dbReference type="OrthoDB" id="3782166at2"/>
<dbReference type="PANTHER" id="PTHR35174:SF3">
    <property type="entry name" value="BLL7171 PROTEIN"/>
    <property type="match status" value="1"/>
</dbReference>
<dbReference type="InterPro" id="IPR005545">
    <property type="entry name" value="YCII"/>
</dbReference>
<dbReference type="Gene3D" id="3.30.70.1060">
    <property type="entry name" value="Dimeric alpha+beta barrel"/>
    <property type="match status" value="1"/>
</dbReference>
<keyword evidence="4" id="KW-1185">Reference proteome</keyword>
<evidence type="ECO:0000256" key="1">
    <source>
        <dbReference type="ARBA" id="ARBA00007689"/>
    </source>
</evidence>
<dbReference type="PANTHER" id="PTHR35174">
    <property type="entry name" value="BLL7171 PROTEIN-RELATED"/>
    <property type="match status" value="1"/>
</dbReference>
<evidence type="ECO:0000313" key="3">
    <source>
        <dbReference type="EMBL" id="RNB50678.1"/>
    </source>
</evidence>
<reference evidence="3 4" key="1">
    <citation type="submission" date="2018-10" db="EMBL/GenBank/DDBJ databases">
        <title>Isolation, diversity and antibacterial activity of antinobacteria from the wheat rhizosphere soil.</title>
        <authorList>
            <person name="Sun T."/>
        </authorList>
    </citation>
    <scope>NUCLEOTIDE SEQUENCE [LARGE SCALE GENOMIC DNA]</scope>
    <source>
        <strain evidence="3 4">SJ-23</strain>
    </source>
</reference>
<dbReference type="EMBL" id="RHHB01000007">
    <property type="protein sequence ID" value="RNB50678.1"/>
    <property type="molecule type" value="Genomic_DNA"/>
</dbReference>
<sequence>MKYVIMFTTTPELDAAASPEHVEQAYRRTFDWFGMHSEVMTESGAQLQPVTTATTVRYGGEEPVVADGPFSEAREVIGGFQVIDVPDLDAAIAIVKTWPLLELPGVAVEIRPIVVY</sequence>
<protein>
    <recommendedName>
        <fullName evidence="2">YCII-related domain-containing protein</fullName>
    </recommendedName>
</protein>
<dbReference type="Pfam" id="PF03795">
    <property type="entry name" value="YCII"/>
    <property type="match status" value="1"/>
</dbReference>
<feature type="domain" description="YCII-related" evidence="2">
    <location>
        <begin position="39"/>
        <end position="110"/>
    </location>
</feature>
<proteinExistence type="inferred from homology"/>
<evidence type="ECO:0000313" key="4">
    <source>
        <dbReference type="Proteomes" id="UP000275048"/>
    </source>
</evidence>
<accession>A0A3M8AHJ7</accession>
<dbReference type="AlphaFoldDB" id="A0A3M8AHJ7"/>
<dbReference type="RefSeq" id="WP_122936279.1">
    <property type="nucleotide sequence ID" value="NZ_JBHSNT010000068.1"/>
</dbReference>
<evidence type="ECO:0000259" key="2">
    <source>
        <dbReference type="Pfam" id="PF03795"/>
    </source>
</evidence>
<comment type="similarity">
    <text evidence="1">Belongs to the YciI family.</text>
</comment>
<name>A0A3M8AHJ7_9MICO</name>
<gene>
    <name evidence="3" type="ORF">EDM22_06645</name>
</gene>